<reference evidence="1 2" key="1">
    <citation type="submission" date="2018-06" db="EMBL/GenBank/DDBJ databases">
        <title>Comparative genomics reveals the genomic features of Rhizophagus irregularis, R. cerebriforme, R. diaphanum and Gigaspora rosea, and their symbiotic lifestyle signature.</title>
        <authorList>
            <person name="Morin E."/>
            <person name="San Clemente H."/>
            <person name="Chen E.C.H."/>
            <person name="De La Providencia I."/>
            <person name="Hainaut M."/>
            <person name="Kuo A."/>
            <person name="Kohler A."/>
            <person name="Murat C."/>
            <person name="Tang N."/>
            <person name="Roy S."/>
            <person name="Loubradou J."/>
            <person name="Henrissat B."/>
            <person name="Grigoriev I.V."/>
            <person name="Corradi N."/>
            <person name="Roux C."/>
            <person name="Martin F.M."/>
        </authorList>
    </citation>
    <scope>NUCLEOTIDE SEQUENCE [LARGE SCALE GENOMIC DNA]</scope>
    <source>
        <strain evidence="1 2">DAOM 194757</strain>
    </source>
</reference>
<gene>
    <name evidence="1" type="ORF">C2G38_2154045</name>
</gene>
<protein>
    <submittedName>
        <fullName evidence="1">Uncharacterized protein</fullName>
    </submittedName>
</protein>
<accession>A0A397W5F8</accession>
<dbReference type="EMBL" id="QKWP01000025">
    <property type="protein sequence ID" value="RIB29970.1"/>
    <property type="molecule type" value="Genomic_DNA"/>
</dbReference>
<evidence type="ECO:0000313" key="2">
    <source>
        <dbReference type="Proteomes" id="UP000266673"/>
    </source>
</evidence>
<comment type="caution">
    <text evidence="1">The sequence shown here is derived from an EMBL/GenBank/DDBJ whole genome shotgun (WGS) entry which is preliminary data.</text>
</comment>
<name>A0A397W5F8_9GLOM</name>
<keyword evidence="2" id="KW-1185">Reference proteome</keyword>
<dbReference type="AlphaFoldDB" id="A0A397W5F8"/>
<dbReference type="Proteomes" id="UP000266673">
    <property type="component" value="Unassembled WGS sequence"/>
</dbReference>
<sequence>MKQKNQELIFKEIEKYYDYCEIESLNEKKTMEKYKKGITFEINRVCEELLRSIDILIIIMEENTWNIRLPR</sequence>
<organism evidence="1 2">
    <name type="scientific">Gigaspora rosea</name>
    <dbReference type="NCBI Taxonomy" id="44941"/>
    <lineage>
        <taxon>Eukaryota</taxon>
        <taxon>Fungi</taxon>
        <taxon>Fungi incertae sedis</taxon>
        <taxon>Mucoromycota</taxon>
        <taxon>Glomeromycotina</taxon>
        <taxon>Glomeromycetes</taxon>
        <taxon>Diversisporales</taxon>
        <taxon>Gigasporaceae</taxon>
        <taxon>Gigaspora</taxon>
    </lineage>
</organism>
<evidence type="ECO:0000313" key="1">
    <source>
        <dbReference type="EMBL" id="RIB29970.1"/>
    </source>
</evidence>
<proteinExistence type="predicted"/>